<evidence type="ECO:0000313" key="6">
    <source>
        <dbReference type="Proteomes" id="UP000322080"/>
    </source>
</evidence>
<accession>A0A5D0R7U7</accession>
<proteinExistence type="inferred from homology"/>
<comment type="caution">
    <text evidence="4">Lacks conserved residue(s) required for the propagation of feature annotation.</text>
</comment>
<evidence type="ECO:0000313" key="5">
    <source>
        <dbReference type="EMBL" id="TYB77730.1"/>
    </source>
</evidence>
<feature type="active site" description="Proton acceptor" evidence="4">
    <location>
        <position position="76"/>
    </location>
</feature>
<comment type="catalytic activity">
    <reaction evidence="4">
        <text>a ribonucleoside 5'-triphosphate + H2O = a ribonucleoside 5'-phosphate + diphosphate + H(+)</text>
        <dbReference type="Rhea" id="RHEA:23996"/>
        <dbReference type="ChEBI" id="CHEBI:15377"/>
        <dbReference type="ChEBI" id="CHEBI:15378"/>
        <dbReference type="ChEBI" id="CHEBI:33019"/>
        <dbReference type="ChEBI" id="CHEBI:58043"/>
        <dbReference type="ChEBI" id="CHEBI:61557"/>
        <dbReference type="EC" id="3.6.1.9"/>
    </reaction>
</comment>
<dbReference type="Gene3D" id="3.90.950.10">
    <property type="match status" value="1"/>
</dbReference>
<dbReference type="PANTHER" id="PTHR43213">
    <property type="entry name" value="BIFUNCTIONAL DTTP/UTP PYROPHOSPHATASE/METHYLTRANSFERASE PROTEIN-RELATED"/>
    <property type="match status" value="1"/>
</dbReference>
<dbReference type="EC" id="3.6.1.9" evidence="4"/>
<dbReference type="InterPro" id="IPR029001">
    <property type="entry name" value="ITPase-like_fam"/>
</dbReference>
<comment type="catalytic activity">
    <reaction evidence="4">
        <text>a 2'-deoxyribonucleoside 5'-triphosphate + H2O = a 2'-deoxyribonucleoside 5'-phosphate + diphosphate + H(+)</text>
        <dbReference type="Rhea" id="RHEA:44644"/>
        <dbReference type="ChEBI" id="CHEBI:15377"/>
        <dbReference type="ChEBI" id="CHEBI:15378"/>
        <dbReference type="ChEBI" id="CHEBI:33019"/>
        <dbReference type="ChEBI" id="CHEBI:61560"/>
        <dbReference type="ChEBI" id="CHEBI:65317"/>
        <dbReference type="EC" id="3.6.1.9"/>
    </reaction>
</comment>
<organism evidence="5 6">
    <name type="scientific">Maritimibacter fusiformis</name>
    <dbReference type="NCBI Taxonomy" id="2603819"/>
    <lineage>
        <taxon>Bacteria</taxon>
        <taxon>Pseudomonadati</taxon>
        <taxon>Pseudomonadota</taxon>
        <taxon>Alphaproteobacteria</taxon>
        <taxon>Rhodobacterales</taxon>
        <taxon>Roseobacteraceae</taxon>
        <taxon>Maritimibacter</taxon>
    </lineage>
</organism>
<dbReference type="GO" id="GO:0009117">
    <property type="term" value="P:nucleotide metabolic process"/>
    <property type="evidence" value="ECO:0007669"/>
    <property type="project" value="UniProtKB-KW"/>
</dbReference>
<dbReference type="GO" id="GO:0047429">
    <property type="term" value="F:nucleoside triphosphate diphosphatase activity"/>
    <property type="evidence" value="ECO:0007669"/>
    <property type="project" value="UniProtKB-EC"/>
</dbReference>
<comment type="caution">
    <text evidence="5">The sequence shown here is derived from an EMBL/GenBank/DDBJ whole genome shotgun (WGS) entry which is preliminary data.</text>
</comment>
<dbReference type="RefSeq" id="WP_148379768.1">
    <property type="nucleotide sequence ID" value="NZ_VSIY01000015.1"/>
</dbReference>
<dbReference type="InterPro" id="IPR003697">
    <property type="entry name" value="Maf-like"/>
</dbReference>
<keyword evidence="4" id="KW-0963">Cytoplasm</keyword>
<dbReference type="CDD" id="cd00555">
    <property type="entry name" value="Maf"/>
    <property type="match status" value="1"/>
</dbReference>
<dbReference type="GO" id="GO:0005737">
    <property type="term" value="C:cytoplasm"/>
    <property type="evidence" value="ECO:0007669"/>
    <property type="project" value="UniProtKB-SubCell"/>
</dbReference>
<dbReference type="PANTHER" id="PTHR43213:SF5">
    <property type="entry name" value="BIFUNCTIONAL DTTP_UTP PYROPHOSPHATASE_METHYLTRANSFERASE PROTEIN-RELATED"/>
    <property type="match status" value="1"/>
</dbReference>
<evidence type="ECO:0000256" key="2">
    <source>
        <dbReference type="ARBA" id="ARBA00022801"/>
    </source>
</evidence>
<keyword evidence="3 4" id="KW-0546">Nucleotide metabolism</keyword>
<comment type="similarity">
    <text evidence="4">Belongs to the Maf family.</text>
</comment>
<sequence>MPKPLILASSSDIRATLLRNAGISFEVQAARVDEDAIRASLSVETATPRDVADTLAEHKARRVAQKHPEALVLGCDQIAELNGVVLTKPDTPETAARQLASLSGQTHRLLSAVVICEAGQPVWRHVGTVRMTMRTLSDAYIKDYIGRNWNSIRHAVGAYKLEEEGVRLFSRIDGDYFTVLGLPMIELLSYLMERGDLSI</sequence>
<dbReference type="Pfam" id="PF02545">
    <property type="entry name" value="Maf"/>
    <property type="match status" value="1"/>
</dbReference>
<evidence type="ECO:0000256" key="1">
    <source>
        <dbReference type="ARBA" id="ARBA00001968"/>
    </source>
</evidence>
<dbReference type="SUPFAM" id="SSF52972">
    <property type="entry name" value="ITPase-like"/>
    <property type="match status" value="1"/>
</dbReference>
<dbReference type="EMBL" id="VSIY01000015">
    <property type="protein sequence ID" value="TYB77730.1"/>
    <property type="molecule type" value="Genomic_DNA"/>
</dbReference>
<comment type="function">
    <text evidence="4">Nucleoside triphosphate pyrophosphatase. May have a dual role in cell division arrest and in preventing the incorporation of modified nucleotides into cellular nucleic acids.</text>
</comment>
<dbReference type="AlphaFoldDB" id="A0A5D0R7U7"/>
<reference evidence="5 6" key="1">
    <citation type="submission" date="2019-08" db="EMBL/GenBank/DDBJ databases">
        <title>Identification of a novel species of the genus Boseongicola.</title>
        <authorList>
            <person name="Zhang X.-Q."/>
        </authorList>
    </citation>
    <scope>NUCLEOTIDE SEQUENCE [LARGE SCALE GENOMIC DNA]</scope>
    <source>
        <strain evidence="5 6">HY14</strain>
    </source>
</reference>
<dbReference type="HAMAP" id="MF_00528">
    <property type="entry name" value="Maf"/>
    <property type="match status" value="1"/>
</dbReference>
<evidence type="ECO:0000256" key="4">
    <source>
        <dbReference type="HAMAP-Rule" id="MF_00528"/>
    </source>
</evidence>
<dbReference type="PIRSF" id="PIRSF006305">
    <property type="entry name" value="Maf"/>
    <property type="match status" value="1"/>
</dbReference>
<protein>
    <recommendedName>
        <fullName evidence="4">Nucleoside triphosphate pyrophosphatase</fullName>
        <ecNumber evidence="4">3.6.1.9</ecNumber>
    </recommendedName>
    <alternativeName>
        <fullName evidence="4">Nucleotide pyrophosphatase</fullName>
        <shortName evidence="4">Nucleotide PPase</shortName>
    </alternativeName>
</protein>
<keyword evidence="6" id="KW-1185">Reference proteome</keyword>
<keyword evidence="2 4" id="KW-0378">Hydrolase</keyword>
<dbReference type="Proteomes" id="UP000322080">
    <property type="component" value="Unassembled WGS sequence"/>
</dbReference>
<gene>
    <name evidence="5" type="primary">maf</name>
    <name evidence="5" type="ORF">FVF75_15860</name>
</gene>
<evidence type="ECO:0000256" key="3">
    <source>
        <dbReference type="ARBA" id="ARBA00023080"/>
    </source>
</evidence>
<comment type="cofactor">
    <cofactor evidence="1 4">
        <name>a divalent metal cation</name>
        <dbReference type="ChEBI" id="CHEBI:60240"/>
    </cofactor>
</comment>
<dbReference type="NCBIfam" id="TIGR00172">
    <property type="entry name" value="maf"/>
    <property type="match status" value="1"/>
</dbReference>
<comment type="subcellular location">
    <subcellularLocation>
        <location evidence="4">Cytoplasm</location>
    </subcellularLocation>
</comment>
<name>A0A5D0R7U7_9RHOB</name>